<reference evidence="3" key="1">
    <citation type="submission" date="2020-05" db="EMBL/GenBank/DDBJ databases">
        <title>WGS assembly of Panicum virgatum.</title>
        <authorList>
            <person name="Lovell J.T."/>
            <person name="Jenkins J."/>
            <person name="Shu S."/>
            <person name="Juenger T.E."/>
            <person name="Schmutz J."/>
        </authorList>
    </citation>
    <scope>NUCLEOTIDE SEQUENCE</scope>
    <source>
        <strain evidence="3">AP13</strain>
    </source>
</reference>
<dbReference type="EMBL" id="CM029051">
    <property type="protein sequence ID" value="KAG2560272.1"/>
    <property type="molecule type" value="Genomic_DNA"/>
</dbReference>
<sequence length="527" mass="58746">MVNTTCTSDLRPDLREKVLVGAAVERKLDDLCRRSLEGLVASLVYFFPYLAGWEAVRYLLLADADLLAAAHLIVADRGMKAGFSLTSHASAPAFEAALALAAQIARHPQPERLVRAWMSLSSRLNQVLALLREVQHPSPRESAERLRQLLGDDPGVPPCLAIPWALAACRPLRIEGIADMPYQHTRSLRMVLLDTIHGFYLQALARLPSGELRSRLHRSLLRAGYCYGPMDPASNIILDTIWYEANFPAEITPVLDVMGPKSLTRLVSRSFYGLVSFLQTRYHNLSEHQAVQCLVSTCGQLRAADPNFCAPGDEKAQQHIWCSDSPIILCGPLTKAEQQTPSAGIQEAYEAAATAAWHPNPEQQATFLTSWEGDHYSMGTISLEEVRYLCSVLSPNQPPIPERICSSSYPVRAGKMRSQAQQRRISRMVEAALNKHLLRDGKPEFDLHIICCLNENVFGPEYCKEPEDALSFAPYKYQYSHVNFFVTRKDSLFSDSCPILFFAEFDNEEDDGAPLLCCQVDEPTLKG</sequence>
<organism evidence="3 4">
    <name type="scientific">Panicum virgatum</name>
    <name type="common">Blackwell switchgrass</name>
    <dbReference type="NCBI Taxonomy" id="38727"/>
    <lineage>
        <taxon>Eukaryota</taxon>
        <taxon>Viridiplantae</taxon>
        <taxon>Streptophyta</taxon>
        <taxon>Embryophyta</taxon>
        <taxon>Tracheophyta</taxon>
        <taxon>Spermatophyta</taxon>
        <taxon>Magnoliopsida</taxon>
        <taxon>Liliopsida</taxon>
        <taxon>Poales</taxon>
        <taxon>Poaceae</taxon>
        <taxon>PACMAD clade</taxon>
        <taxon>Panicoideae</taxon>
        <taxon>Panicodae</taxon>
        <taxon>Paniceae</taxon>
        <taxon>Panicinae</taxon>
        <taxon>Panicum</taxon>
        <taxon>Panicum sect. Hiantes</taxon>
    </lineage>
</organism>
<evidence type="ECO:0000313" key="4">
    <source>
        <dbReference type="Proteomes" id="UP000823388"/>
    </source>
</evidence>
<dbReference type="Pfam" id="PF20235">
    <property type="entry name" value="PIR2-like_helical"/>
    <property type="match status" value="2"/>
</dbReference>
<protein>
    <submittedName>
        <fullName evidence="3">Uncharacterized protein</fullName>
    </submittedName>
</protein>
<feature type="domain" description="DUF3615" evidence="1">
    <location>
        <begin position="429"/>
        <end position="524"/>
    </location>
</feature>
<feature type="domain" description="PIR2-like helical" evidence="2">
    <location>
        <begin position="194"/>
        <end position="304"/>
    </location>
</feature>
<keyword evidence="4" id="KW-1185">Reference proteome</keyword>
<dbReference type="Proteomes" id="UP000823388">
    <property type="component" value="Chromosome 8K"/>
</dbReference>
<dbReference type="PANTHER" id="PTHR33120">
    <property type="entry name" value="EXPRESSED PROTEIN-RELATED"/>
    <property type="match status" value="1"/>
</dbReference>
<dbReference type="Pfam" id="PF12274">
    <property type="entry name" value="DUF3615"/>
    <property type="match status" value="1"/>
</dbReference>
<comment type="caution">
    <text evidence="3">The sequence shown here is derived from an EMBL/GenBank/DDBJ whole genome shotgun (WGS) entry which is preliminary data.</text>
</comment>
<dbReference type="InterPro" id="IPR046527">
    <property type="entry name" value="PIR2-like_helical"/>
</dbReference>
<evidence type="ECO:0000313" key="3">
    <source>
        <dbReference type="EMBL" id="KAG2560272.1"/>
    </source>
</evidence>
<evidence type="ECO:0000259" key="1">
    <source>
        <dbReference type="Pfam" id="PF12274"/>
    </source>
</evidence>
<gene>
    <name evidence="3" type="ORF">PVAP13_8KG297152</name>
</gene>
<name>A0A8T0PJA4_PANVG</name>
<dbReference type="OrthoDB" id="639207at2759"/>
<dbReference type="PANTHER" id="PTHR33120:SF5">
    <property type="entry name" value="PIR2-LIKE HELICAL DOMAIN-CONTAINING PROTEIN"/>
    <property type="match status" value="1"/>
</dbReference>
<accession>A0A8T0PJA4</accession>
<proteinExistence type="predicted"/>
<dbReference type="InterPro" id="IPR022059">
    <property type="entry name" value="DUF3615"/>
</dbReference>
<feature type="domain" description="PIR2-like helical" evidence="2">
    <location>
        <begin position="2"/>
        <end position="73"/>
    </location>
</feature>
<evidence type="ECO:0000259" key="2">
    <source>
        <dbReference type="Pfam" id="PF20235"/>
    </source>
</evidence>
<dbReference type="AlphaFoldDB" id="A0A8T0PJA4"/>